<feature type="transmembrane region" description="Helical" evidence="6">
    <location>
        <begin position="348"/>
        <end position="369"/>
    </location>
</feature>
<sequence length="403" mass="42995">MTKNKKHFLIAVIACALASSSVGLNINLNGLYIQPVSQAIGVSTGAFSLHSTFISIGIAMGSISVPVFLKKMDYRLLVLIASVVAAVMTLLMSFSTQVWMFSILGFTRGFASAFFGFVGLQFLINNWFISKHGLVTSLVFSFGGVAGAILSPIVSSLMESRGWQAGYWIQAVLYLVFALPALLIPYKASPQEEGLEPYQDGEQIKTVQEGDFKSAVKPFSYKTPTFALVILVSIFATALTGMVQHLPGVATDFSFTATTGAMMISTAMIANILFKLLIGVLNDSKGAVFANMVMLVAVAAGFVLMLFGANQVLMLSGSFLFGAIYGLTAVGVALFIKHLYPIEHFGRVFPIVSFTQNIGAAFAISIYGFSYDLSGGYTAALIGSIAVTVLIAVLMLMANKSIK</sequence>
<name>A0A6G7WGB3_9LACT</name>
<reference evidence="8 9" key="1">
    <citation type="journal article" date="2017" name="Int. J. Syst. Evol. Microbiol.">
        <title>Jeotgalibaca porci sp. nov. and Jeotgalibaca arthritidis sp. nov., isolated from pigs, and emended description of the genus Jeotgalibaca.</title>
        <authorList>
            <person name="Zamora L."/>
            <person name="Perez-Sancho M."/>
            <person name="Dominguez L."/>
            <person name="Fernandez-Garayzabal J.F."/>
            <person name="Vela A.I."/>
        </authorList>
    </citation>
    <scope>NUCLEOTIDE SEQUENCE [LARGE SCALE GENOMIC DNA]</scope>
    <source>
        <strain evidence="8 9">CCUG 69148</strain>
    </source>
</reference>
<dbReference type="GO" id="GO:0022857">
    <property type="term" value="F:transmembrane transporter activity"/>
    <property type="evidence" value="ECO:0007669"/>
    <property type="project" value="InterPro"/>
</dbReference>
<keyword evidence="9" id="KW-1185">Reference proteome</keyword>
<keyword evidence="5 6" id="KW-0472">Membrane</keyword>
<evidence type="ECO:0000256" key="4">
    <source>
        <dbReference type="ARBA" id="ARBA00022989"/>
    </source>
</evidence>
<feature type="transmembrane region" description="Helical" evidence="6">
    <location>
        <begin position="76"/>
        <end position="94"/>
    </location>
</feature>
<accession>A0A6G7WGB3</accession>
<feature type="transmembrane region" description="Helical" evidence="6">
    <location>
        <begin position="313"/>
        <end position="336"/>
    </location>
</feature>
<dbReference type="Pfam" id="PF07690">
    <property type="entry name" value="MFS_1"/>
    <property type="match status" value="1"/>
</dbReference>
<dbReference type="PANTHER" id="PTHR11360">
    <property type="entry name" value="MONOCARBOXYLATE TRANSPORTER"/>
    <property type="match status" value="1"/>
</dbReference>
<evidence type="ECO:0000313" key="9">
    <source>
        <dbReference type="Proteomes" id="UP000501830"/>
    </source>
</evidence>
<dbReference type="InterPro" id="IPR036259">
    <property type="entry name" value="MFS_trans_sf"/>
</dbReference>
<feature type="transmembrane region" description="Helical" evidence="6">
    <location>
        <begin position="226"/>
        <end position="247"/>
    </location>
</feature>
<dbReference type="GeneID" id="94552425"/>
<feature type="transmembrane region" description="Helical" evidence="6">
    <location>
        <begin position="100"/>
        <end position="123"/>
    </location>
</feature>
<evidence type="ECO:0000256" key="3">
    <source>
        <dbReference type="ARBA" id="ARBA00022692"/>
    </source>
</evidence>
<dbReference type="InterPro" id="IPR020846">
    <property type="entry name" value="MFS_dom"/>
</dbReference>
<dbReference type="EMBL" id="CP049889">
    <property type="protein sequence ID" value="QIK51290.1"/>
    <property type="molecule type" value="Genomic_DNA"/>
</dbReference>
<comment type="subcellular location">
    <subcellularLocation>
        <location evidence="1">Cell membrane</location>
        <topology evidence="1">Multi-pass membrane protein</topology>
    </subcellularLocation>
</comment>
<dbReference type="KEGG" id="jpo:G7058_03975"/>
<gene>
    <name evidence="8" type="ORF">G7058_03975</name>
</gene>
<dbReference type="PROSITE" id="PS50850">
    <property type="entry name" value="MFS"/>
    <property type="match status" value="1"/>
</dbReference>
<evidence type="ECO:0000256" key="5">
    <source>
        <dbReference type="ARBA" id="ARBA00023136"/>
    </source>
</evidence>
<keyword evidence="4 6" id="KW-1133">Transmembrane helix</keyword>
<keyword evidence="3 6" id="KW-0812">Transmembrane</keyword>
<evidence type="ECO:0000256" key="1">
    <source>
        <dbReference type="ARBA" id="ARBA00004651"/>
    </source>
</evidence>
<evidence type="ECO:0000259" key="7">
    <source>
        <dbReference type="PROSITE" id="PS50850"/>
    </source>
</evidence>
<evidence type="ECO:0000256" key="2">
    <source>
        <dbReference type="ARBA" id="ARBA00022448"/>
    </source>
</evidence>
<evidence type="ECO:0000256" key="6">
    <source>
        <dbReference type="SAM" id="Phobius"/>
    </source>
</evidence>
<dbReference type="AlphaFoldDB" id="A0A6G7WGB3"/>
<feature type="transmembrane region" description="Helical" evidence="6">
    <location>
        <begin position="167"/>
        <end position="186"/>
    </location>
</feature>
<dbReference type="RefSeq" id="WP_166062341.1">
    <property type="nucleotide sequence ID" value="NZ_CP049889.1"/>
</dbReference>
<dbReference type="GO" id="GO:0005886">
    <property type="term" value="C:plasma membrane"/>
    <property type="evidence" value="ECO:0007669"/>
    <property type="project" value="UniProtKB-SubCell"/>
</dbReference>
<feature type="transmembrane region" description="Helical" evidence="6">
    <location>
        <begin position="286"/>
        <end position="307"/>
    </location>
</feature>
<feature type="domain" description="Major facilitator superfamily (MFS) profile" evidence="7">
    <location>
        <begin position="11"/>
        <end position="401"/>
    </location>
</feature>
<evidence type="ECO:0000313" key="8">
    <source>
        <dbReference type="EMBL" id="QIK51290.1"/>
    </source>
</evidence>
<feature type="transmembrane region" description="Helical" evidence="6">
    <location>
        <begin position="135"/>
        <end position="155"/>
    </location>
</feature>
<dbReference type="PANTHER" id="PTHR11360:SF284">
    <property type="entry name" value="EG:103B4.3 PROTEIN-RELATED"/>
    <property type="match status" value="1"/>
</dbReference>
<keyword evidence="2" id="KW-0813">Transport</keyword>
<proteinExistence type="predicted"/>
<feature type="transmembrane region" description="Helical" evidence="6">
    <location>
        <begin position="375"/>
        <end position="398"/>
    </location>
</feature>
<dbReference type="SUPFAM" id="SSF103473">
    <property type="entry name" value="MFS general substrate transporter"/>
    <property type="match status" value="1"/>
</dbReference>
<feature type="transmembrane region" description="Helical" evidence="6">
    <location>
        <begin position="253"/>
        <end position="274"/>
    </location>
</feature>
<organism evidence="8 9">
    <name type="scientific">Jeotgalibaca porci</name>
    <dbReference type="NCBI Taxonomy" id="1868793"/>
    <lineage>
        <taxon>Bacteria</taxon>
        <taxon>Bacillati</taxon>
        <taxon>Bacillota</taxon>
        <taxon>Bacilli</taxon>
        <taxon>Lactobacillales</taxon>
        <taxon>Carnobacteriaceae</taxon>
        <taxon>Jeotgalibaca</taxon>
    </lineage>
</organism>
<feature type="transmembrane region" description="Helical" evidence="6">
    <location>
        <begin position="47"/>
        <end position="69"/>
    </location>
</feature>
<dbReference type="Gene3D" id="1.20.1250.20">
    <property type="entry name" value="MFS general substrate transporter like domains"/>
    <property type="match status" value="2"/>
</dbReference>
<dbReference type="InterPro" id="IPR050327">
    <property type="entry name" value="Proton-linked_MCT"/>
</dbReference>
<protein>
    <submittedName>
        <fullName evidence="8">MFS transporter</fullName>
    </submittedName>
</protein>
<dbReference type="Proteomes" id="UP000501830">
    <property type="component" value="Chromosome"/>
</dbReference>
<dbReference type="InterPro" id="IPR011701">
    <property type="entry name" value="MFS"/>
</dbReference>